<dbReference type="InterPro" id="IPR021109">
    <property type="entry name" value="Peptidase_aspartic_dom_sf"/>
</dbReference>
<keyword evidence="3" id="KW-0732">Signal</keyword>
<dbReference type="GO" id="GO:0006508">
    <property type="term" value="P:proteolysis"/>
    <property type="evidence" value="ECO:0007669"/>
    <property type="project" value="InterPro"/>
</dbReference>
<reference evidence="5" key="1">
    <citation type="submission" date="2022-02" db="EMBL/GenBank/DDBJ databases">
        <authorList>
            <person name="Henning P.M."/>
            <person name="McCubbin A.G."/>
            <person name="Shore J.S."/>
        </authorList>
    </citation>
    <scope>NUCLEOTIDE SEQUENCE</scope>
    <source>
        <strain evidence="5">F60SS</strain>
        <tissue evidence="5">Leaves</tissue>
    </source>
</reference>
<evidence type="ECO:0000256" key="2">
    <source>
        <dbReference type="PIRSR" id="PIRSR601461-1"/>
    </source>
</evidence>
<evidence type="ECO:0000313" key="5">
    <source>
        <dbReference type="EMBL" id="KAJ4836993.1"/>
    </source>
</evidence>
<evidence type="ECO:0000256" key="1">
    <source>
        <dbReference type="ARBA" id="ARBA00007447"/>
    </source>
</evidence>
<keyword evidence="6" id="KW-1185">Reference proteome</keyword>
<dbReference type="SUPFAM" id="SSF50630">
    <property type="entry name" value="Acid proteases"/>
    <property type="match status" value="1"/>
</dbReference>
<feature type="signal peptide" evidence="3">
    <location>
        <begin position="1"/>
        <end position="49"/>
    </location>
</feature>
<gene>
    <name evidence="5" type="ORF">Tsubulata_022203</name>
</gene>
<dbReference type="Gene3D" id="2.40.70.10">
    <property type="entry name" value="Acid Proteases"/>
    <property type="match status" value="2"/>
</dbReference>
<accession>A0A9Q0FSZ9</accession>
<dbReference type="Proteomes" id="UP001141552">
    <property type="component" value="Unassembled WGS sequence"/>
</dbReference>
<feature type="active site" evidence="2">
    <location>
        <position position="366"/>
    </location>
</feature>
<dbReference type="InterPro" id="IPR033121">
    <property type="entry name" value="PEPTIDASE_A1"/>
</dbReference>
<evidence type="ECO:0000259" key="4">
    <source>
        <dbReference type="PROSITE" id="PS51767"/>
    </source>
</evidence>
<dbReference type="PANTHER" id="PTHR13683:SF907">
    <property type="entry name" value="PEPTIDASE A1 DOMAIN-CONTAINING PROTEIN"/>
    <property type="match status" value="1"/>
</dbReference>
<evidence type="ECO:0000313" key="6">
    <source>
        <dbReference type="Proteomes" id="UP001141552"/>
    </source>
</evidence>
<dbReference type="InterPro" id="IPR032861">
    <property type="entry name" value="TAXi_N"/>
</dbReference>
<proteinExistence type="inferred from homology"/>
<dbReference type="GO" id="GO:0004190">
    <property type="term" value="F:aspartic-type endopeptidase activity"/>
    <property type="evidence" value="ECO:0007669"/>
    <property type="project" value="InterPro"/>
</dbReference>
<comment type="similarity">
    <text evidence="1">Belongs to the peptidase A1 family.</text>
</comment>
<protein>
    <recommendedName>
        <fullName evidence="4">Peptidase A1 domain-containing protein</fullName>
    </recommendedName>
</protein>
<comment type="caution">
    <text evidence="5">The sequence shown here is derived from an EMBL/GenBank/DDBJ whole genome shotgun (WGS) entry which is preliminary data.</text>
</comment>
<dbReference type="Pfam" id="PF14541">
    <property type="entry name" value="TAXi_C"/>
    <property type="match status" value="1"/>
</dbReference>
<dbReference type="InterPro" id="IPR032799">
    <property type="entry name" value="TAXi_C"/>
</dbReference>
<feature type="chain" id="PRO_5040114381" description="Peptidase A1 domain-containing protein" evidence="3">
    <location>
        <begin position="50"/>
        <end position="489"/>
    </location>
</feature>
<dbReference type="OrthoDB" id="832768at2759"/>
<evidence type="ECO:0000256" key="3">
    <source>
        <dbReference type="SAM" id="SignalP"/>
    </source>
</evidence>
<dbReference type="EMBL" id="JAKUCV010003977">
    <property type="protein sequence ID" value="KAJ4836993.1"/>
    <property type="molecule type" value="Genomic_DNA"/>
</dbReference>
<feature type="domain" description="Peptidase A1" evidence="4">
    <location>
        <begin position="152"/>
        <end position="484"/>
    </location>
</feature>
<reference evidence="5" key="2">
    <citation type="journal article" date="2023" name="Plants (Basel)">
        <title>Annotation of the Turnera subulata (Passifloraceae) Draft Genome Reveals the S-Locus Evolved after the Divergence of Turneroideae from Passifloroideae in a Stepwise Manner.</title>
        <authorList>
            <person name="Henning P.M."/>
            <person name="Roalson E.H."/>
            <person name="Mir W."/>
            <person name="McCubbin A.G."/>
            <person name="Shore J.S."/>
        </authorList>
    </citation>
    <scope>NUCLEOTIDE SEQUENCE</scope>
    <source>
        <strain evidence="5">F60SS</strain>
    </source>
</reference>
<dbReference type="PANTHER" id="PTHR13683">
    <property type="entry name" value="ASPARTYL PROTEASES"/>
    <property type="match status" value="1"/>
</dbReference>
<dbReference type="AlphaFoldDB" id="A0A9Q0FSZ9"/>
<feature type="active site" evidence="2">
    <location>
        <position position="170"/>
    </location>
</feature>
<dbReference type="PROSITE" id="PS51767">
    <property type="entry name" value="PEPTIDASE_A1"/>
    <property type="match status" value="1"/>
</dbReference>
<dbReference type="Pfam" id="PF14543">
    <property type="entry name" value="TAXi_N"/>
    <property type="match status" value="1"/>
</dbReference>
<organism evidence="5 6">
    <name type="scientific">Turnera subulata</name>
    <dbReference type="NCBI Taxonomy" id="218843"/>
    <lineage>
        <taxon>Eukaryota</taxon>
        <taxon>Viridiplantae</taxon>
        <taxon>Streptophyta</taxon>
        <taxon>Embryophyta</taxon>
        <taxon>Tracheophyta</taxon>
        <taxon>Spermatophyta</taxon>
        <taxon>Magnoliopsida</taxon>
        <taxon>eudicotyledons</taxon>
        <taxon>Gunneridae</taxon>
        <taxon>Pentapetalae</taxon>
        <taxon>rosids</taxon>
        <taxon>fabids</taxon>
        <taxon>Malpighiales</taxon>
        <taxon>Passifloraceae</taxon>
        <taxon>Turnera</taxon>
    </lineage>
</organism>
<name>A0A9Q0FSZ9_9ROSI</name>
<dbReference type="InterPro" id="IPR001461">
    <property type="entry name" value="Aspartic_peptidase_A1"/>
</dbReference>
<sequence length="489" mass="52224">MNCQKTKLIRDKFSMATLISSTSLSSLFLSALLLLLLLCLSSKPHVVEAKKTEETFPQTHTLEVASLLASDVCNRSPKVSNQDSSLQVVHNYGPCNPRNQGKGAHVPSHGKMLLQDKLRAKAIQAKAKGSKSSSPTAPVQSGTGLGIGTGMYAVTMGLGTPAQEQTLLLDATNDLSWIQCEPCSTSCHQKLPRFNPAKSSSYKNVSCSSATCKSINGLGQTSCSGTTCHYEYQLSSKSLSGVLATDTLSFTKPDTIPNFIFGCGQKNEGPFARASGVLSLSRSSLSLTSQIAGKYENRFSHCLPSSSSSVGHLTFGGKIPKTAKFTPIKNDTRSSVYPVDMTGVSVGGRLVPIDESFFEDAGCIVDPGTLISHLPPAVYSTMARAFEDLMTDYPRTDGYEDFQTCYDFTGYDSVKIPSISFHFNGGLELAVDKSGIMIALPSLKKVCLAFASNFEDGNEAIFGGSQLRTYDVIYDLAEGRIGFAPGGCS</sequence>